<evidence type="ECO:0000313" key="3">
    <source>
        <dbReference type="EMBL" id="ARX71481.1"/>
    </source>
</evidence>
<keyword evidence="8" id="KW-1185">Reference proteome</keyword>
<sequence length="52" mass="5695">MFCFKNIRLEYLSCPNSSTYNMGSSVFLIISCTTSIGKVGSFSTNGPLFTTK</sequence>
<accession>A0A097DAJ4</accession>
<organism evidence="1 8">
    <name type="scientific">Erinnyis ello granulovirus</name>
    <dbReference type="NCBI Taxonomy" id="307444"/>
    <lineage>
        <taxon>Viruses</taxon>
        <taxon>Viruses incertae sedis</taxon>
        <taxon>Naldaviricetes</taxon>
        <taxon>Lefavirales</taxon>
        <taxon>Baculoviridae</taxon>
        <taxon>Betabaculovirus</taxon>
        <taxon>Betabaculovirus erellonis</taxon>
    </lineage>
</organism>
<dbReference type="EMBL" id="KX859079">
    <property type="protein sequence ID" value="ARX71351.1"/>
    <property type="molecule type" value="Genomic_DNA"/>
</dbReference>
<evidence type="ECO:0000313" key="2">
    <source>
        <dbReference type="EMBL" id="ARX71351.1"/>
    </source>
</evidence>
<protein>
    <submittedName>
        <fullName evidence="1">Uncharacterized protein</fullName>
    </submittedName>
</protein>
<proteinExistence type="predicted"/>
<evidence type="ECO:0000313" key="8">
    <source>
        <dbReference type="Proteomes" id="UP000201628"/>
    </source>
</evidence>
<dbReference type="KEGG" id="vg:20712776"/>
<dbReference type="EMBL" id="KX859083">
    <property type="protein sequence ID" value="ARX71871.1"/>
    <property type="molecule type" value="Genomic_DNA"/>
</dbReference>
<evidence type="ECO:0000313" key="1">
    <source>
        <dbReference type="EMBL" id="AIS92012.1"/>
    </source>
</evidence>
<evidence type="ECO:0000313" key="5">
    <source>
        <dbReference type="EMBL" id="ARX71741.1"/>
    </source>
</evidence>
<dbReference type="RefSeq" id="YP_009091851.1">
    <property type="nucleotide sequence ID" value="NC_025257.1"/>
</dbReference>
<dbReference type="EMBL" id="KX859081">
    <property type="protein sequence ID" value="ARX71611.1"/>
    <property type="molecule type" value="Genomic_DNA"/>
</dbReference>
<dbReference type="EMBL" id="KX859082">
    <property type="protein sequence ID" value="ARX71741.1"/>
    <property type="molecule type" value="Genomic_DNA"/>
</dbReference>
<gene>
    <name evidence="2" type="ORF">EREL_012</name>
</gene>
<name>A0A097DAJ4_9BBAC</name>
<dbReference type="EMBL" id="KJ406702">
    <property type="protein sequence ID" value="AIS92012.1"/>
    <property type="molecule type" value="Genomic_DNA"/>
</dbReference>
<dbReference type="EMBL" id="KX859080">
    <property type="protein sequence ID" value="ARX71481.1"/>
    <property type="molecule type" value="Genomic_DNA"/>
</dbReference>
<evidence type="ECO:0000313" key="4">
    <source>
        <dbReference type="EMBL" id="ARX71611.1"/>
    </source>
</evidence>
<reference evidence="1 8" key="1">
    <citation type="journal article" date="2014" name="BMC Genomics">
        <title>Genome sequence of Erinnyis ello granulovirus (ErelGV), a natural cassava hornworm pesticide and the first sequenced sphingid-infecting betabaculovirus.</title>
        <authorList>
            <person name="Ardisson-Araujo D.M."/>
            <person name="de Melo F.L."/>
            <person name="Andrade M.D."/>
            <person name="Sihler W."/>
            <person name="Bao S.N."/>
            <person name="Ribeiro B.M."/>
            <person name="de Souza M.L."/>
        </authorList>
    </citation>
    <scope>NUCLEOTIDE SEQUENCE [LARGE SCALE GENOMIC DNA]</scope>
    <source>
        <strain evidence="1">S86</strain>
    </source>
</reference>
<evidence type="ECO:0000313" key="7">
    <source>
        <dbReference type="EMBL" id="ARX72001.1"/>
    </source>
</evidence>
<reference evidence="2" key="3">
    <citation type="submission" date="2016-09" db="EMBL/GenBank/DDBJ databases">
        <title>Genome-wide Diversity of Wild Populations of Erinnyis ello granulovirus (ErelGV).</title>
        <authorList>
            <person name="Brito A.F."/>
            <person name="Melo F.L."/>
            <person name="Ardisson-Araujo D.M.P."/>
            <person name="Sihler W."/>
            <person name="Souza M.L."/>
            <person name="Ribeiro B.M."/>
        </authorList>
    </citation>
    <scope>NUCLEOTIDE SEQUENCE</scope>
    <source>
        <strain evidence="5">ErelGV-00</strain>
        <strain evidence="2">ErelGV-94</strain>
        <strain evidence="3">ErelGV-98</strain>
        <strain evidence="4">ErelGV-99</strain>
        <strain evidence="6">ErelGV-AC</strain>
        <strain evidence="7">ErelGV-PA</strain>
    </source>
</reference>
<evidence type="ECO:0000313" key="6">
    <source>
        <dbReference type="EMBL" id="ARX71871.1"/>
    </source>
</evidence>
<dbReference type="PROSITE" id="PS51257">
    <property type="entry name" value="PROKAR_LIPOPROTEIN"/>
    <property type="match status" value="1"/>
</dbReference>
<dbReference type="EMBL" id="KX859084">
    <property type="protein sequence ID" value="ARX72001.1"/>
    <property type="molecule type" value="Genomic_DNA"/>
</dbReference>
<reference evidence="1" key="2">
    <citation type="submission" date="2014-02" db="EMBL/GenBank/DDBJ databases">
        <authorList>
            <person name="Ardisson-Araujo D.M.P."/>
            <person name="Melo F.L."/>
            <person name="Andrade M.S."/>
            <person name="Sihler W."/>
            <person name="Bao S.N."/>
            <person name="Ribeiro B.M."/>
            <person name="Souza M.L."/>
        </authorList>
    </citation>
    <scope>NUCLEOTIDE SEQUENCE</scope>
    <source>
        <strain evidence="1">S86</strain>
    </source>
</reference>
<dbReference type="Proteomes" id="UP000201628">
    <property type="component" value="Segment"/>
</dbReference>